<dbReference type="SUPFAM" id="SSF51695">
    <property type="entry name" value="PLC-like phosphodiesterases"/>
    <property type="match status" value="1"/>
</dbReference>
<organism evidence="2 3">
    <name type="scientific">Lacticaseibacillus jixianensis</name>
    <dbReference type="NCBI Taxonomy" id="2486012"/>
    <lineage>
        <taxon>Bacteria</taxon>
        <taxon>Bacillati</taxon>
        <taxon>Bacillota</taxon>
        <taxon>Bacilli</taxon>
        <taxon>Lactobacillales</taxon>
        <taxon>Lactobacillaceae</taxon>
        <taxon>Lacticaseibacillus</taxon>
    </lineage>
</organism>
<reference evidence="3" key="1">
    <citation type="journal article" date="2019" name="Int. J. Syst. Evol. Microbiol.">
        <title>The Global Catalogue of Microorganisms (GCM) 10K type strain sequencing project: providing services to taxonomists for standard genome sequencing and annotation.</title>
        <authorList>
            <consortium name="The Broad Institute Genomics Platform"/>
            <consortium name="The Broad Institute Genome Sequencing Center for Infectious Disease"/>
            <person name="Wu L."/>
            <person name="Ma J."/>
        </authorList>
    </citation>
    <scope>NUCLEOTIDE SEQUENCE [LARGE SCALE GENOMIC DNA]</scope>
    <source>
        <strain evidence="3">CCM 8911</strain>
    </source>
</reference>
<evidence type="ECO:0000313" key="2">
    <source>
        <dbReference type="EMBL" id="MFD1393197.1"/>
    </source>
</evidence>
<dbReference type="Pfam" id="PF03009">
    <property type="entry name" value="GDPD"/>
    <property type="match status" value="1"/>
</dbReference>
<gene>
    <name evidence="2" type="ORF">ACFQ3L_06385</name>
</gene>
<protein>
    <submittedName>
        <fullName evidence="2">Glycerophosphodiester phosphodiesterase</fullName>
    </submittedName>
</protein>
<dbReference type="EMBL" id="JBHTMO010000019">
    <property type="protein sequence ID" value="MFD1393197.1"/>
    <property type="molecule type" value="Genomic_DNA"/>
</dbReference>
<keyword evidence="3" id="KW-1185">Reference proteome</keyword>
<dbReference type="PANTHER" id="PTHR46211">
    <property type="entry name" value="GLYCEROPHOSPHORYL DIESTER PHOSPHODIESTERASE"/>
    <property type="match status" value="1"/>
</dbReference>
<sequence length="436" mass="47565">MTKWFHAVLLCLLYLGLAGFVVVGHRGDPLKAPEQTFQSDDLAFADGAAYVELDVHESADGVVVIQHDPTTLRMTGVNAVIAQTPFRTLQGYHTKNGEPVHSLQELFTHYQHGPQKFLIETKIKKDEPHPQLEEKIAALVNRYGMQKRVMFHSFSLGSLKRLQKVLPACPRLFIAGSLKRINYSLFQYVTGIDLSTDLLTPQLVASLHAAGLKVYAWDEMTETPTKWQWLANLNIDGVVTNYPAVAHEYATLKAEATTVHKEGLATNVSTAALPIVKNPYTPVPTGKTVPARAAFAVRKLVESDAGTFFQLSQNQFVPALTVVLAPQAGTLNQLIGQTAWIHTSRLAVALHPAPRQSAGRAGWAVNNTQVTINAVHQSGATTWIHVAGGWLKLTACQLKTPIASLELPAHPTGLWPSQVALRLTPHSALLNLPVLG</sequence>
<dbReference type="Gene3D" id="3.20.20.190">
    <property type="entry name" value="Phosphatidylinositol (PI) phosphodiesterase"/>
    <property type="match status" value="1"/>
</dbReference>
<proteinExistence type="predicted"/>
<dbReference type="PROSITE" id="PS51704">
    <property type="entry name" value="GP_PDE"/>
    <property type="match status" value="1"/>
</dbReference>
<evidence type="ECO:0000259" key="1">
    <source>
        <dbReference type="PROSITE" id="PS51704"/>
    </source>
</evidence>
<feature type="domain" description="GP-PDE" evidence="1">
    <location>
        <begin position="20"/>
        <end position="250"/>
    </location>
</feature>
<accession>A0ABW4B841</accession>
<dbReference type="RefSeq" id="WP_164510710.1">
    <property type="nucleotide sequence ID" value="NZ_JBHTMO010000019.1"/>
</dbReference>
<dbReference type="CDD" id="cd08556">
    <property type="entry name" value="GDPD"/>
    <property type="match status" value="1"/>
</dbReference>
<dbReference type="Proteomes" id="UP001597249">
    <property type="component" value="Unassembled WGS sequence"/>
</dbReference>
<dbReference type="InterPro" id="IPR030395">
    <property type="entry name" value="GP_PDE_dom"/>
</dbReference>
<evidence type="ECO:0000313" key="3">
    <source>
        <dbReference type="Proteomes" id="UP001597249"/>
    </source>
</evidence>
<dbReference type="InterPro" id="IPR017946">
    <property type="entry name" value="PLC-like_Pdiesterase_TIM-brl"/>
</dbReference>
<comment type="caution">
    <text evidence="2">The sequence shown here is derived from an EMBL/GenBank/DDBJ whole genome shotgun (WGS) entry which is preliminary data.</text>
</comment>
<dbReference type="PANTHER" id="PTHR46211:SF14">
    <property type="entry name" value="GLYCEROPHOSPHODIESTER PHOSPHODIESTERASE"/>
    <property type="match status" value="1"/>
</dbReference>
<name>A0ABW4B841_9LACO</name>